<evidence type="ECO:0000313" key="2">
    <source>
        <dbReference type="Proteomes" id="UP000002439"/>
    </source>
</evidence>
<dbReference type="EMBL" id="AE009441">
    <property type="protein sequence ID" value="AAL64293.1"/>
    <property type="molecule type" value="Genomic_DNA"/>
</dbReference>
<gene>
    <name evidence="1" type="ordered locus">PAE2576</name>
</gene>
<proteinExistence type="predicted"/>
<dbReference type="AlphaFoldDB" id="Q8ZUW3"/>
<dbReference type="HOGENOM" id="CLU_1346454_0_0_2"/>
<accession>Q8ZUW3</accession>
<organism evidence="1 2">
    <name type="scientific">Pyrobaculum aerophilum (strain ATCC 51768 / DSM 7523 / JCM 9630 / CIP 104966 / NBRC 100827 / IM2)</name>
    <dbReference type="NCBI Taxonomy" id="178306"/>
    <lineage>
        <taxon>Archaea</taxon>
        <taxon>Thermoproteota</taxon>
        <taxon>Thermoprotei</taxon>
        <taxon>Thermoproteales</taxon>
        <taxon>Thermoproteaceae</taxon>
        <taxon>Pyrobaculum</taxon>
    </lineage>
</organism>
<reference evidence="1 2" key="1">
    <citation type="journal article" date="2002" name="Proc. Natl. Acad. Sci. U.S.A.">
        <title>Genome sequence of the hyperthermophilic crenarchaeon Pyrobaculum aerophilum.</title>
        <authorList>
            <person name="Fitz-Gibbon S.T."/>
            <person name="Ladner H."/>
            <person name="Kim U.J."/>
            <person name="Stetter K.O."/>
            <person name="Simon M.I."/>
            <person name="Miller J.H."/>
        </authorList>
    </citation>
    <scope>NUCLEOTIDE SEQUENCE [LARGE SCALE GENOMIC DNA]</scope>
    <source>
        <strain evidence="2">ATCC 51768 / DSM 7523 / JCM 9630 / CIP 104966 / NBRC 100827 / IM2</strain>
    </source>
</reference>
<dbReference type="Proteomes" id="UP000002439">
    <property type="component" value="Chromosome"/>
</dbReference>
<dbReference type="PATRIC" id="fig|178306.9.peg.1920"/>
<dbReference type="EnsemblBacteria" id="AAL64293">
    <property type="protein sequence ID" value="AAL64293"/>
    <property type="gene ID" value="PAE2576"/>
</dbReference>
<evidence type="ECO:0000313" key="1">
    <source>
        <dbReference type="EMBL" id="AAL64293.1"/>
    </source>
</evidence>
<sequence>MITKKAVAEILESLEPGERLAVYLWALSCAMDCVYTEMEDIYTTWYGGETFYRGLSKLSDKLGGLSCNIEVEGGIALHYFIITTLWPMLPKKADVSIRALYALEFLEKSGLAEEMSRREEMMTSNVKKLSLGKAIPMGQLEHCLMYYLRAVHGDNISLSEAHAIILELIRSGYLVRCSKSGQDIFYMEKIHYQTYLNTEKVER</sequence>
<name>Q8ZUW3_PYRAE</name>
<dbReference type="InParanoid" id="Q8ZUW3"/>
<dbReference type="STRING" id="178306.PAE2576"/>
<keyword evidence="2" id="KW-1185">Reference proteome</keyword>
<dbReference type="KEGG" id="pai:PAE2576"/>
<protein>
    <submittedName>
        <fullName evidence="1">Uncharacterized protein</fullName>
    </submittedName>
</protein>